<dbReference type="AlphaFoldDB" id="F3KLP3"/>
<comment type="caution">
    <text evidence="1">The sequence shown here is derived from an EMBL/GenBank/DDBJ whole genome shotgun (WGS) entry which is preliminary data.</text>
</comment>
<protein>
    <recommendedName>
        <fullName evidence="2">Water stress and hypersensitive response domain-containing protein</fullName>
    </recommendedName>
</protein>
<gene>
    <name evidence="1" type="ORF">Nlim_1426</name>
</gene>
<dbReference type="Proteomes" id="UP000004348">
    <property type="component" value="Chromosome"/>
</dbReference>
<reference evidence="1" key="1">
    <citation type="journal article" date="2011" name="PLoS ONE">
        <title>Genome of a low-salinity ammonia-oxidizing archaeon determined by single-cell and metagenomic analysis.</title>
        <authorList>
            <person name="Blainey P.C."/>
            <person name="Mosier A.C."/>
            <person name="Potanina A."/>
            <person name="Francis C.A."/>
            <person name="Quake S.R."/>
        </authorList>
    </citation>
    <scope>NUCLEOTIDE SEQUENCE [LARGE SCALE GENOMIC DNA]</scope>
    <source>
        <strain evidence="1">SFB1</strain>
    </source>
</reference>
<dbReference type="PATRIC" id="fig|886738.10.peg.1560"/>
<dbReference type="Gene3D" id="2.60.40.1820">
    <property type="match status" value="1"/>
</dbReference>
<dbReference type="EMBL" id="AEGP01000050">
    <property type="protein sequence ID" value="EGG41627.1"/>
    <property type="molecule type" value="Genomic_DNA"/>
</dbReference>
<dbReference type="HOGENOM" id="CLU_1472035_0_0_2"/>
<organism evidence="1">
    <name type="scientific">Candidatus Nitrosarchaeum limnium SFB1</name>
    <dbReference type="NCBI Taxonomy" id="886738"/>
    <lineage>
        <taxon>Archaea</taxon>
        <taxon>Nitrososphaerota</taxon>
        <taxon>Nitrososphaeria</taxon>
        <taxon>Nitrosopumilales</taxon>
        <taxon>Nitrosopumilaceae</taxon>
        <taxon>Nitrosarchaeum</taxon>
    </lineage>
</organism>
<proteinExistence type="predicted"/>
<accession>F3KLP3</accession>
<sequence>MNPKIFVIVAIIALAAALGGILLSGSSFINSTQKNDNQTTSYESQKILPVTIELNDVSILDITKRSAIIETSFKISNPNPSSIIIQVMDYQLFETGFSNDSQISGGQIGSRPEGMVEFGSNYYTLLGDSTITLKDKKVLQNTGNTPELWAVLENNTAKWRVSGDIYFNLSSMTSGHENQIHFDLKK</sequence>
<evidence type="ECO:0008006" key="2">
    <source>
        <dbReference type="Google" id="ProtNLM"/>
    </source>
</evidence>
<evidence type="ECO:0000313" key="1">
    <source>
        <dbReference type="EMBL" id="EGG41627.1"/>
    </source>
</evidence>
<dbReference type="SUPFAM" id="SSF117070">
    <property type="entry name" value="LEA14-like"/>
    <property type="match status" value="1"/>
</dbReference>
<name>F3KLP3_9ARCH</name>